<dbReference type="InterPro" id="IPR051531">
    <property type="entry name" value="N-acetyltransferase"/>
</dbReference>
<dbReference type="GO" id="GO:0016747">
    <property type="term" value="F:acyltransferase activity, transferring groups other than amino-acyl groups"/>
    <property type="evidence" value="ECO:0007669"/>
    <property type="project" value="InterPro"/>
</dbReference>
<dbReference type="AlphaFoldDB" id="A0A849VSM0"/>
<dbReference type="RefSeq" id="WP_174207846.1">
    <property type="nucleotide sequence ID" value="NZ_JABUMX010000001.1"/>
</dbReference>
<name>A0A849VSM0_9HYPH</name>
<organism evidence="2 3">
    <name type="scientific">Phyllobacterium pellucidum</name>
    <dbReference type="NCBI Taxonomy" id="2740464"/>
    <lineage>
        <taxon>Bacteria</taxon>
        <taxon>Pseudomonadati</taxon>
        <taxon>Pseudomonadota</taxon>
        <taxon>Alphaproteobacteria</taxon>
        <taxon>Hyphomicrobiales</taxon>
        <taxon>Phyllobacteriaceae</taxon>
        <taxon>Phyllobacterium</taxon>
    </lineage>
</organism>
<comment type="caution">
    <text evidence="2">The sequence shown here is derived from an EMBL/GenBank/DDBJ whole genome shotgun (WGS) entry which is preliminary data.</text>
</comment>
<dbReference type="PANTHER" id="PTHR43792">
    <property type="entry name" value="GNAT FAMILY, PUTATIVE (AFU_ORTHOLOGUE AFUA_3G00765)-RELATED-RELATED"/>
    <property type="match status" value="1"/>
</dbReference>
<dbReference type="InterPro" id="IPR000182">
    <property type="entry name" value="GNAT_dom"/>
</dbReference>
<dbReference type="SUPFAM" id="SSF55729">
    <property type="entry name" value="Acyl-CoA N-acyltransferases (Nat)"/>
    <property type="match status" value="1"/>
</dbReference>
<keyword evidence="3" id="KW-1185">Reference proteome</keyword>
<keyword evidence="2" id="KW-0808">Transferase</keyword>
<protein>
    <submittedName>
        <fullName evidence="2">GNAT family N-acetyltransferase</fullName>
    </submittedName>
</protein>
<dbReference type="Proteomes" id="UP000550508">
    <property type="component" value="Unassembled WGS sequence"/>
</dbReference>
<dbReference type="PANTHER" id="PTHR43792:SF16">
    <property type="entry name" value="N-ACETYLTRANSFERASE DOMAIN-CONTAINING PROTEIN"/>
    <property type="match status" value="1"/>
</dbReference>
<gene>
    <name evidence="2" type="ORF">HQ945_07365</name>
</gene>
<dbReference type="Gene3D" id="3.40.630.30">
    <property type="match status" value="1"/>
</dbReference>
<dbReference type="EMBL" id="JABUMX010000001">
    <property type="protein sequence ID" value="NTS31070.1"/>
    <property type="molecule type" value="Genomic_DNA"/>
</dbReference>
<proteinExistence type="predicted"/>
<sequence>MSPTNNLVPILETDRIILRAHRSEDFDAVHAMWQHPAIYEQITGKPSTREQSWARLLRYGGLWNMIGFGFWAMEDKASGEFIGEMGYADFRREITPGFGDAPEMGWVLAPNAHGKGYASEALSRVVAWGDTFFQQERAVCIISPKNTASQRLAAKNGFVKVLETTYTEEPVILLERKFQFVNGAEAGLSPAPAAR</sequence>
<evidence type="ECO:0000313" key="2">
    <source>
        <dbReference type="EMBL" id="NTS31070.1"/>
    </source>
</evidence>
<dbReference type="Pfam" id="PF13302">
    <property type="entry name" value="Acetyltransf_3"/>
    <property type="match status" value="1"/>
</dbReference>
<accession>A0A849VSM0</accession>
<dbReference type="InterPro" id="IPR016181">
    <property type="entry name" value="Acyl_CoA_acyltransferase"/>
</dbReference>
<evidence type="ECO:0000259" key="1">
    <source>
        <dbReference type="PROSITE" id="PS51186"/>
    </source>
</evidence>
<evidence type="ECO:0000313" key="3">
    <source>
        <dbReference type="Proteomes" id="UP000550508"/>
    </source>
</evidence>
<feature type="domain" description="N-acetyltransferase" evidence="1">
    <location>
        <begin position="16"/>
        <end position="179"/>
    </location>
</feature>
<dbReference type="PROSITE" id="PS51186">
    <property type="entry name" value="GNAT"/>
    <property type="match status" value="1"/>
</dbReference>
<reference evidence="2 3" key="1">
    <citation type="submission" date="2020-05" db="EMBL/GenBank/DDBJ databases">
        <authorList>
            <person name="Kim M.K."/>
        </authorList>
    </citation>
    <scope>NUCLEOTIDE SEQUENCE [LARGE SCALE GENOMIC DNA]</scope>
    <source>
        <strain evidence="2 3">BT25</strain>
    </source>
</reference>